<evidence type="ECO:0000256" key="7">
    <source>
        <dbReference type="ARBA" id="ARBA00038897"/>
    </source>
</evidence>
<dbReference type="GO" id="GO:0008720">
    <property type="term" value="F:D-lactate dehydrogenase (NAD+) activity"/>
    <property type="evidence" value="ECO:0007669"/>
    <property type="project" value="TreeGrafter"/>
</dbReference>
<organism evidence="10 11">
    <name type="scientific">Candidatus Kaiserbacteria bacterium RIFCSPLOWO2_12_FULL_45_26</name>
    <dbReference type="NCBI Taxonomy" id="1798525"/>
    <lineage>
        <taxon>Bacteria</taxon>
        <taxon>Candidatus Kaiseribacteriota</taxon>
    </lineage>
</organism>
<feature type="region of interest" description="Disordered" evidence="8">
    <location>
        <begin position="43"/>
        <end position="65"/>
    </location>
</feature>
<dbReference type="InterPro" id="IPR016164">
    <property type="entry name" value="FAD-linked_Oxase-like_C"/>
</dbReference>
<dbReference type="InterPro" id="IPR006094">
    <property type="entry name" value="Oxid_FAD_bind_N"/>
</dbReference>
<dbReference type="Pfam" id="PF02913">
    <property type="entry name" value="FAD-oxidase_C"/>
    <property type="match status" value="1"/>
</dbReference>
<comment type="similarity">
    <text evidence="2">Belongs to the FAD-binding oxidoreductase/transferase type 4 family.</text>
</comment>
<dbReference type="GO" id="GO:1903457">
    <property type="term" value="P:lactate catabolic process"/>
    <property type="evidence" value="ECO:0007669"/>
    <property type="project" value="TreeGrafter"/>
</dbReference>
<dbReference type="PANTHER" id="PTHR11748">
    <property type="entry name" value="D-LACTATE DEHYDROGENASE"/>
    <property type="match status" value="1"/>
</dbReference>
<evidence type="ECO:0000256" key="5">
    <source>
        <dbReference type="ARBA" id="ARBA00022946"/>
    </source>
</evidence>
<evidence type="ECO:0000256" key="4">
    <source>
        <dbReference type="ARBA" id="ARBA00022827"/>
    </source>
</evidence>
<evidence type="ECO:0000313" key="11">
    <source>
        <dbReference type="Proteomes" id="UP000177325"/>
    </source>
</evidence>
<evidence type="ECO:0000256" key="3">
    <source>
        <dbReference type="ARBA" id="ARBA00022630"/>
    </source>
</evidence>
<feature type="domain" description="FAD-binding PCMH-type" evidence="9">
    <location>
        <begin position="117"/>
        <end position="361"/>
    </location>
</feature>
<dbReference type="Gene3D" id="3.30.70.2740">
    <property type="match status" value="1"/>
</dbReference>
<gene>
    <name evidence="10" type="ORF">A3G90_03830</name>
</gene>
<evidence type="ECO:0000256" key="6">
    <source>
        <dbReference type="ARBA" id="ARBA00023002"/>
    </source>
</evidence>
<dbReference type="SUPFAM" id="SSF56176">
    <property type="entry name" value="FAD-binding/transporter-associated domain-like"/>
    <property type="match status" value="1"/>
</dbReference>
<keyword evidence="6" id="KW-0560">Oxidoreductase</keyword>
<dbReference type="GO" id="GO:0004458">
    <property type="term" value="F:D-lactate dehydrogenase (cytochrome) activity"/>
    <property type="evidence" value="ECO:0007669"/>
    <property type="project" value="UniProtKB-EC"/>
</dbReference>
<dbReference type="InterPro" id="IPR016169">
    <property type="entry name" value="FAD-bd_PCMH_sub2"/>
</dbReference>
<evidence type="ECO:0000256" key="2">
    <source>
        <dbReference type="ARBA" id="ARBA00008000"/>
    </source>
</evidence>
<evidence type="ECO:0000313" key="10">
    <source>
        <dbReference type="EMBL" id="OGG85159.1"/>
    </source>
</evidence>
<feature type="compositionally biased region" description="Basic residues" evidence="8">
    <location>
        <begin position="51"/>
        <end position="60"/>
    </location>
</feature>
<dbReference type="PROSITE" id="PS51387">
    <property type="entry name" value="FAD_PCMH"/>
    <property type="match status" value="1"/>
</dbReference>
<dbReference type="Gene3D" id="3.30.465.10">
    <property type="match status" value="2"/>
</dbReference>
<proteinExistence type="inferred from homology"/>
<dbReference type="EMBL" id="MFMM01000001">
    <property type="protein sequence ID" value="OGG85159.1"/>
    <property type="molecule type" value="Genomic_DNA"/>
</dbReference>
<dbReference type="InterPro" id="IPR016166">
    <property type="entry name" value="FAD-bd_PCMH"/>
</dbReference>
<dbReference type="PANTHER" id="PTHR11748:SF111">
    <property type="entry name" value="D-LACTATE DEHYDROGENASE, MITOCHONDRIAL-RELATED"/>
    <property type="match status" value="1"/>
</dbReference>
<dbReference type="EC" id="1.1.2.4" evidence="7"/>
<name>A0A1F6FH25_9BACT</name>
<dbReference type="InterPro" id="IPR036318">
    <property type="entry name" value="FAD-bd_PCMH-like_sf"/>
</dbReference>
<dbReference type="SUPFAM" id="SSF55103">
    <property type="entry name" value="FAD-linked oxidases, C-terminal domain"/>
    <property type="match status" value="1"/>
</dbReference>
<keyword evidence="3" id="KW-0285">Flavoprotein</keyword>
<dbReference type="AlphaFoldDB" id="A0A1F6FH25"/>
<dbReference type="GO" id="GO:0071949">
    <property type="term" value="F:FAD binding"/>
    <property type="evidence" value="ECO:0007669"/>
    <property type="project" value="InterPro"/>
</dbReference>
<comment type="caution">
    <text evidence="10">The sequence shown here is derived from an EMBL/GenBank/DDBJ whole genome shotgun (WGS) entry which is preliminary data.</text>
</comment>
<evidence type="ECO:0000256" key="8">
    <source>
        <dbReference type="SAM" id="MobiDB-lite"/>
    </source>
</evidence>
<dbReference type="Pfam" id="PF01565">
    <property type="entry name" value="FAD_binding_4"/>
    <property type="match status" value="1"/>
</dbReference>
<keyword evidence="4" id="KW-0274">FAD</keyword>
<comment type="cofactor">
    <cofactor evidence="1">
        <name>FAD</name>
        <dbReference type="ChEBI" id="CHEBI:57692"/>
    </cofactor>
</comment>
<reference evidence="10 11" key="1">
    <citation type="journal article" date="2016" name="Nat. Commun.">
        <title>Thousands of microbial genomes shed light on interconnected biogeochemical processes in an aquifer system.</title>
        <authorList>
            <person name="Anantharaman K."/>
            <person name="Brown C.T."/>
            <person name="Hug L.A."/>
            <person name="Sharon I."/>
            <person name="Castelle C.J."/>
            <person name="Probst A.J."/>
            <person name="Thomas B.C."/>
            <person name="Singh A."/>
            <person name="Wilkins M.J."/>
            <person name="Karaoz U."/>
            <person name="Brodie E.L."/>
            <person name="Williams K.H."/>
            <person name="Hubbard S.S."/>
            <person name="Banfield J.F."/>
        </authorList>
    </citation>
    <scope>NUCLEOTIDE SEQUENCE [LARGE SCALE GENOMIC DNA]</scope>
</reference>
<dbReference type="InterPro" id="IPR004113">
    <property type="entry name" value="FAD-bd_oxidored_4_C"/>
</dbReference>
<keyword evidence="5" id="KW-0809">Transit peptide</keyword>
<accession>A0A1F6FH25</accession>
<protein>
    <recommendedName>
        <fullName evidence="7">D-lactate dehydrogenase (cytochrome)</fullName>
        <ecNumber evidence="7">1.1.2.4</ecNumber>
    </recommendedName>
</protein>
<sequence length="641" mass="71736">MKNSSSTTLAITNLDTKRKAPSIKTAKVAVAKKPAKKAVVAHVHTDSHTHTPAKPKKTTKKATAASIMKPKGPLPIIKRNPLGHLLIEKMLREAGFRGGISSDKRVLEKYSTDESIFSIRPQVVIQPRNRHDVEIAATVIARETKRFSSLSLTPRAAGTGLSGGSLTDSIVVDVCAHLHKIGEVIEKRDIITFTCEPGAMWRDVEKKLKRHGAYLPPYTSSKDICSIGGSIGNNAAGPDSLRYGHCADWVDSLDVVLCDGHTYTVKPLSYREFKSLVKEKNEYARITREIFALIEKNEKEIKSAKPKTQKNTAGYSLWNVLPEGVAAFKKGKGKFDLTRLISGSQGTIGIITNITMRALPIQEDTTLLVVPIFDLQEAAKVVTDALKYNPINIELFDGLSFDLALKNPDFFKKRLSGVDYYRTMLNMYSTFHIRYGRKTPEFTVLITLDKETTAKTPKADIVKAISTQKTRARVVTSKIEAEMLWQVRRASFTLSKFQDPNRRPAAFLEDMTVPPEHLSKFFMEIKKLLKEFNVTAAVHGHGGNGHFHFYPLLDFTNKTTPMLIEKMSEKFFATAIKFKGSICGEHNDGIIRTPHLNKLFSKRMLEIFKEAEAIFDPDDIFNPGKKVNPRFDIKESMRTTN</sequence>
<dbReference type="Proteomes" id="UP000177325">
    <property type="component" value="Unassembled WGS sequence"/>
</dbReference>
<evidence type="ECO:0000256" key="1">
    <source>
        <dbReference type="ARBA" id="ARBA00001974"/>
    </source>
</evidence>
<evidence type="ECO:0000259" key="9">
    <source>
        <dbReference type="PROSITE" id="PS51387"/>
    </source>
</evidence>
<dbReference type="STRING" id="1798525.A3G90_03830"/>